<protein>
    <submittedName>
        <fullName evidence="1">Uncharacterized protein</fullName>
    </submittedName>
</protein>
<comment type="caution">
    <text evidence="1">The sequence shown here is derived from an EMBL/GenBank/DDBJ whole genome shotgun (WGS) entry which is preliminary data.</text>
</comment>
<name>A0A7I0HWU7_9LEPT</name>
<evidence type="ECO:0000313" key="1">
    <source>
        <dbReference type="EMBL" id="TGL09162.1"/>
    </source>
</evidence>
<proteinExistence type="predicted"/>
<sequence length="251" mass="29638">MLEDKNIFISNAKDELDRHVSYFILPEIVSGIGLGISEEKLYQLIGSRKFNERFTYNLTLPKRIKYLKYIPVSKIVVFFGGSTTVTRDVRSTRYNTRERMSVTFYFYRDRLIHKTIIHTDNVEGKKVFLPLTSDEIMNAKPYVPDSLDTTNGLAGTNYWHDAKYYGFVNGFLAEKKTLEGKRYFIPNVKVSNYILDEDFFTKNYCELFAYWEFPDFESDLQKSGYYQLKAKLDKDYEYKTGYWAVKENSKF</sequence>
<gene>
    <name evidence="1" type="ORF">EHQ43_01520</name>
</gene>
<dbReference type="RefSeq" id="WP_135769977.1">
    <property type="nucleotide sequence ID" value="NZ_RQFT01000002.1"/>
</dbReference>
<dbReference type="EMBL" id="RQFT01000002">
    <property type="protein sequence ID" value="TGL09162.1"/>
    <property type="molecule type" value="Genomic_DNA"/>
</dbReference>
<evidence type="ECO:0000313" key="2">
    <source>
        <dbReference type="Proteomes" id="UP000297641"/>
    </source>
</evidence>
<accession>A0A7I0HWU7</accession>
<reference evidence="1 2" key="1">
    <citation type="journal article" date="2019" name="PLoS Negl. Trop. Dis.">
        <title>Revisiting the worldwide diversity of Leptospira species in the environment.</title>
        <authorList>
            <person name="Vincent A.T."/>
            <person name="Schiettekatte O."/>
            <person name="Bourhy P."/>
            <person name="Veyrier F.J."/>
            <person name="Picardeau M."/>
        </authorList>
    </citation>
    <scope>NUCLEOTIDE SEQUENCE [LARGE SCALE GENOMIC DNA]</scope>
    <source>
        <strain evidence="1 2">201800273</strain>
    </source>
</reference>
<organism evidence="1 2">
    <name type="scientific">Leptospira bouyouniensis</name>
    <dbReference type="NCBI Taxonomy" id="2484911"/>
    <lineage>
        <taxon>Bacteria</taxon>
        <taxon>Pseudomonadati</taxon>
        <taxon>Spirochaetota</taxon>
        <taxon>Spirochaetia</taxon>
        <taxon>Leptospirales</taxon>
        <taxon>Leptospiraceae</taxon>
        <taxon>Leptospira</taxon>
    </lineage>
</organism>
<dbReference type="AlphaFoldDB" id="A0A7I0HWU7"/>
<dbReference type="Proteomes" id="UP000297641">
    <property type="component" value="Unassembled WGS sequence"/>
</dbReference>